<feature type="transmembrane region" description="Helical" evidence="6">
    <location>
        <begin position="27"/>
        <end position="47"/>
    </location>
</feature>
<dbReference type="EMBL" id="CAJFCJ010000025">
    <property type="protein sequence ID" value="CAD5125290.1"/>
    <property type="molecule type" value="Genomic_DNA"/>
</dbReference>
<dbReference type="PANTHER" id="PTHR12385">
    <property type="entry name" value="CHOLINE TRANSPORTER-LIKE (SLC FAMILY 44)"/>
    <property type="match status" value="1"/>
</dbReference>
<dbReference type="Pfam" id="PF04515">
    <property type="entry name" value="Choline_transpo"/>
    <property type="match status" value="1"/>
</dbReference>
<reference evidence="8 9" key="1">
    <citation type="submission" date="2020-08" db="EMBL/GenBank/DDBJ databases">
        <authorList>
            <person name="Hejnol A."/>
        </authorList>
    </citation>
    <scope>NUCLEOTIDE SEQUENCE [LARGE SCALE GENOMIC DNA]</scope>
</reference>
<comment type="subcellular location">
    <subcellularLocation>
        <location evidence="6">Cell membrane</location>
        <topology evidence="6">Multi-pass membrane protein</topology>
    </subcellularLocation>
    <subcellularLocation>
        <location evidence="1">Membrane</location>
        <topology evidence="1">Multi-pass membrane protein</topology>
    </subcellularLocation>
</comment>
<keyword evidence="4 6" id="KW-1133">Transmembrane helix</keyword>
<comment type="caution">
    <text evidence="6">Lacks conserved residue(s) required for the propagation of feature annotation.</text>
</comment>
<protein>
    <recommendedName>
        <fullName evidence="6">Choline transporter-like protein</fullName>
    </recommendedName>
</protein>
<feature type="transmembrane region" description="Helical" evidence="6">
    <location>
        <begin position="215"/>
        <end position="233"/>
    </location>
</feature>
<dbReference type="GO" id="GO:0005886">
    <property type="term" value="C:plasma membrane"/>
    <property type="evidence" value="ECO:0007669"/>
    <property type="project" value="UniProtKB-SubCell"/>
</dbReference>
<dbReference type="InterPro" id="IPR007603">
    <property type="entry name" value="Choline_transptr-like"/>
</dbReference>
<feature type="compositionally biased region" description="Polar residues" evidence="7">
    <location>
        <begin position="338"/>
        <end position="355"/>
    </location>
</feature>
<evidence type="ECO:0000256" key="3">
    <source>
        <dbReference type="ARBA" id="ARBA00022692"/>
    </source>
</evidence>
<dbReference type="GO" id="GO:0022857">
    <property type="term" value="F:transmembrane transporter activity"/>
    <property type="evidence" value="ECO:0007669"/>
    <property type="project" value="UniProtKB-UniRule"/>
</dbReference>
<proteinExistence type="inferred from homology"/>
<evidence type="ECO:0000313" key="9">
    <source>
        <dbReference type="Proteomes" id="UP000549394"/>
    </source>
</evidence>
<keyword evidence="5 6" id="KW-0472">Membrane</keyword>
<evidence type="ECO:0000256" key="5">
    <source>
        <dbReference type="ARBA" id="ARBA00023136"/>
    </source>
</evidence>
<comment type="similarity">
    <text evidence="2 6">Belongs to the CTL (choline transporter-like) family.</text>
</comment>
<evidence type="ECO:0000256" key="4">
    <source>
        <dbReference type="ARBA" id="ARBA00022989"/>
    </source>
</evidence>
<keyword evidence="3 6" id="KW-0812">Transmembrane</keyword>
<dbReference type="Proteomes" id="UP000549394">
    <property type="component" value="Unassembled WGS sequence"/>
</dbReference>
<dbReference type="AlphaFoldDB" id="A0A7I8WAW8"/>
<evidence type="ECO:0000313" key="8">
    <source>
        <dbReference type="EMBL" id="CAD5125290.1"/>
    </source>
</evidence>
<organism evidence="8 9">
    <name type="scientific">Dimorphilus gyrociliatus</name>
    <dbReference type="NCBI Taxonomy" id="2664684"/>
    <lineage>
        <taxon>Eukaryota</taxon>
        <taxon>Metazoa</taxon>
        <taxon>Spiralia</taxon>
        <taxon>Lophotrochozoa</taxon>
        <taxon>Annelida</taxon>
        <taxon>Polychaeta</taxon>
        <taxon>Polychaeta incertae sedis</taxon>
        <taxon>Dinophilidae</taxon>
        <taxon>Dimorphilus</taxon>
    </lineage>
</organism>
<comment type="caution">
    <text evidence="8">The sequence shown here is derived from an EMBL/GenBank/DDBJ whole genome shotgun (WGS) entry which is preliminary data.</text>
</comment>
<name>A0A7I8WAW8_9ANNE</name>
<dbReference type="PANTHER" id="PTHR12385:SF96">
    <property type="entry name" value="CHOLINE TRANSPORTER-LIKE PROTEIN"/>
    <property type="match status" value="1"/>
</dbReference>
<evidence type="ECO:0000256" key="2">
    <source>
        <dbReference type="ARBA" id="ARBA00007168"/>
    </source>
</evidence>
<sequence length="355" mass="39914">MQKSLRNNRVQPENEAIFVSKRSCTDILCLLLFLCVLGGMAYIAYIANLYGHPLRIIYGQDSYGNTCNVDNTPLEEKWSEFKGHKLSGINLKGYNKVYFYNFRSIFPFYDEIPGTIVCVRTCPENITNVEDHKKFSLKAKSSLCRYDVNNSRIFNGDSEKDRCPPLPLTETIDILNRCVPRVKFPVSVSVKLSDACNLKNDILENLLEALNDIRVSWFPLLMLLLIGLAMKGVNFCQGAGKAFSLLLENPLRAAVINGVGWFVLFVGKILVAVAVLVIGIFGFNIAVDTIFLCFCLDCRENDGDSKPYFMSLALMKFSEDAKKAIELENQRSIKRENQNVNAPTNTDRGVTPVET</sequence>
<keyword evidence="9" id="KW-1185">Reference proteome</keyword>
<feature type="transmembrane region" description="Helical" evidence="6">
    <location>
        <begin position="254"/>
        <end position="283"/>
    </location>
</feature>
<evidence type="ECO:0000256" key="1">
    <source>
        <dbReference type="ARBA" id="ARBA00004141"/>
    </source>
</evidence>
<evidence type="ECO:0000256" key="6">
    <source>
        <dbReference type="RuleBase" id="RU368066"/>
    </source>
</evidence>
<accession>A0A7I8WAW8</accession>
<dbReference type="OrthoDB" id="420519at2759"/>
<gene>
    <name evidence="8" type="ORF">DGYR_LOCUS12687</name>
</gene>
<feature type="region of interest" description="Disordered" evidence="7">
    <location>
        <begin position="335"/>
        <end position="355"/>
    </location>
</feature>
<comment type="function">
    <text evidence="6">Choline transporter.</text>
</comment>
<evidence type="ECO:0000256" key="7">
    <source>
        <dbReference type="SAM" id="MobiDB-lite"/>
    </source>
</evidence>